<feature type="transmembrane region" description="Helical" evidence="2">
    <location>
        <begin position="124"/>
        <end position="144"/>
    </location>
</feature>
<keyword evidence="2" id="KW-0472">Membrane</keyword>
<evidence type="ECO:0000256" key="1">
    <source>
        <dbReference type="SAM" id="MobiDB-lite"/>
    </source>
</evidence>
<feature type="transmembrane region" description="Helical" evidence="2">
    <location>
        <begin position="156"/>
        <end position="175"/>
    </location>
</feature>
<gene>
    <name evidence="3" type="ORF">KGB56_26825</name>
</gene>
<reference evidence="3 4" key="1">
    <citation type="journal article" date="2021" name="Angew. Chem. Int. Ed. Engl.">
        <title>A novel family of nonribosomal peptides modulate collective behavior in Pseudovibrio bacteria isolated from marine sponges.</title>
        <authorList>
            <person name="Ioca L.P."/>
            <person name="Dai Y."/>
            <person name="Kunakom S."/>
            <person name="Diaz-Espinosa J."/>
            <person name="Krunic A."/>
            <person name="Crnkovic C.M."/>
            <person name="Orjala J."/>
            <person name="Sanchez L.M."/>
            <person name="Ferreira A.G."/>
            <person name="Berlinck R.G.S."/>
            <person name="Eustaquio A.S."/>
        </authorList>
    </citation>
    <scope>NUCLEOTIDE SEQUENCE [LARGE SCALE GENOMIC DNA]</scope>
    <source>
        <strain evidence="3 4">Ab134</strain>
        <plasmid evidence="3 4">pAb134-04</plasmid>
    </source>
</reference>
<accession>A0ABX8AVP8</accession>
<evidence type="ECO:0000313" key="3">
    <source>
        <dbReference type="EMBL" id="QUS59134.1"/>
    </source>
</evidence>
<geneLocation type="plasmid" evidence="3 4">
    <name>pAb134-04</name>
</geneLocation>
<dbReference type="Proteomes" id="UP000680706">
    <property type="component" value="Plasmid pAb134-04"/>
</dbReference>
<protein>
    <submittedName>
        <fullName evidence="3">Uncharacterized protein</fullName>
    </submittedName>
</protein>
<organism evidence="3 4">
    <name type="scientific">Pseudovibrio brasiliensis</name>
    <dbReference type="NCBI Taxonomy" id="1898042"/>
    <lineage>
        <taxon>Bacteria</taxon>
        <taxon>Pseudomonadati</taxon>
        <taxon>Pseudomonadota</taxon>
        <taxon>Alphaproteobacteria</taxon>
        <taxon>Hyphomicrobiales</taxon>
        <taxon>Stappiaceae</taxon>
        <taxon>Pseudovibrio</taxon>
    </lineage>
</organism>
<keyword evidence="2" id="KW-1133">Transmembrane helix</keyword>
<dbReference type="RefSeq" id="WP_075699325.1">
    <property type="nucleotide sequence ID" value="NZ_CP074130.1"/>
</dbReference>
<keyword evidence="4" id="KW-1185">Reference proteome</keyword>
<name>A0ABX8AVP8_9HYPH</name>
<keyword evidence="3" id="KW-0614">Plasmid</keyword>
<feature type="compositionally biased region" description="Basic and acidic residues" evidence="1">
    <location>
        <begin position="69"/>
        <end position="78"/>
    </location>
</feature>
<proteinExistence type="predicted"/>
<evidence type="ECO:0000313" key="4">
    <source>
        <dbReference type="Proteomes" id="UP000680706"/>
    </source>
</evidence>
<feature type="region of interest" description="Disordered" evidence="1">
    <location>
        <begin position="58"/>
        <end position="88"/>
    </location>
</feature>
<evidence type="ECO:0000256" key="2">
    <source>
        <dbReference type="SAM" id="Phobius"/>
    </source>
</evidence>
<keyword evidence="2" id="KW-0812">Transmembrane</keyword>
<sequence length="212" mass="23785">MLKWILLLIVEHIFARAKTPRVEVRMLEKLLLYFDLQSALHAKQDDFKKRRALPEPSSVVMRGVAPEPPYRRDRKEPQDDGGTQTTDKTDLERLTDQILQRVGIPPKRYIEPDPEIFPKHAPVIPQYLAVCLGVIAEPFLRNYVEQGAWSLDIVALAGRIAFGLIIGVMILPGVYKASFDPSKPITVQLAALFPLGIGWQSFVTFGAKIATG</sequence>
<dbReference type="EMBL" id="CP074130">
    <property type="protein sequence ID" value="QUS59134.1"/>
    <property type="molecule type" value="Genomic_DNA"/>
</dbReference>
<feature type="transmembrane region" description="Helical" evidence="2">
    <location>
        <begin position="187"/>
        <end position="207"/>
    </location>
</feature>